<dbReference type="AlphaFoldDB" id="A0A327NH94"/>
<proteinExistence type="predicted"/>
<name>A0A327NH94_9BACT</name>
<dbReference type="Proteomes" id="UP000249016">
    <property type="component" value="Unassembled WGS sequence"/>
</dbReference>
<evidence type="ECO:0000313" key="1">
    <source>
        <dbReference type="EMBL" id="RAI74751.1"/>
    </source>
</evidence>
<keyword evidence="2" id="KW-1185">Reference proteome</keyword>
<gene>
    <name evidence="1" type="ORF">HMF3257_11695</name>
</gene>
<organism evidence="1 2">
    <name type="scientific">Spirosoma telluris</name>
    <dbReference type="NCBI Taxonomy" id="2183553"/>
    <lineage>
        <taxon>Bacteria</taxon>
        <taxon>Pseudomonadati</taxon>
        <taxon>Bacteroidota</taxon>
        <taxon>Cytophagia</taxon>
        <taxon>Cytophagales</taxon>
        <taxon>Cytophagaceae</taxon>
        <taxon>Spirosoma</taxon>
    </lineage>
</organism>
<reference evidence="1 2" key="1">
    <citation type="submission" date="2018-06" db="EMBL/GenBank/DDBJ databases">
        <title>Spirosoma sp. HMF3257 Genome sequencing and assembly.</title>
        <authorList>
            <person name="Kang H."/>
            <person name="Cha I."/>
            <person name="Kim H."/>
            <person name="Kang J."/>
            <person name="Joh K."/>
        </authorList>
    </citation>
    <scope>NUCLEOTIDE SEQUENCE [LARGE SCALE GENOMIC DNA]</scope>
    <source>
        <strain evidence="1 2">HMF3257</strain>
    </source>
</reference>
<accession>A0A327NH94</accession>
<sequence length="69" mass="8090">MQNDFWSTTLVSYLSLGEGNIFKIKFGPPPEVATNIDLPNSYYFRFLRKIAFNLRKSFKFHSGVIRWQG</sequence>
<comment type="caution">
    <text evidence="1">The sequence shown here is derived from an EMBL/GenBank/DDBJ whole genome shotgun (WGS) entry which is preliminary data.</text>
</comment>
<protein>
    <submittedName>
        <fullName evidence="1">Uncharacterized protein</fullName>
    </submittedName>
</protein>
<evidence type="ECO:0000313" key="2">
    <source>
        <dbReference type="Proteomes" id="UP000249016"/>
    </source>
</evidence>
<dbReference type="EMBL" id="QLII01000001">
    <property type="protein sequence ID" value="RAI74751.1"/>
    <property type="molecule type" value="Genomic_DNA"/>
</dbReference>